<dbReference type="Gene3D" id="3.20.20.370">
    <property type="entry name" value="Glycoside hydrolase/deacetylase"/>
    <property type="match status" value="1"/>
</dbReference>
<evidence type="ECO:0000256" key="1">
    <source>
        <dbReference type="SAM" id="MobiDB-lite"/>
    </source>
</evidence>
<sequence length="299" mass="33514">MRDLVGYGRNRPDPQWPGGARLAVNITLAVEEGAEDSVEDGFEHSEAPLTDAEGAGADVPGRDLTAESMMAYGSRVGFWRLQRLLEERGLPATIAACAVALEYNPQIAVHARFAGYDLLGHGYRYTKHYLLDEEEERAHLKMALASFKSIWGAEPDGWYCRYGPSEVTRELLVEHGFLYDSDAYDDELPYWSAVGGRKHLVIPNTDAANDDKFSKGWWATGDDLFTTLKDTFDVLYAEGERSPGMMTVTLHPRVSGHAGRSAGVARFLDYARGHEAVWWARRSDIARHWYENFPPEIAR</sequence>
<dbReference type="GO" id="GO:0005975">
    <property type="term" value="P:carbohydrate metabolic process"/>
    <property type="evidence" value="ECO:0007669"/>
    <property type="project" value="InterPro"/>
</dbReference>
<feature type="domain" description="NodB homology" evidence="2">
    <location>
        <begin position="78"/>
        <end position="166"/>
    </location>
</feature>
<dbReference type="PANTHER" id="PTHR43123:SF1">
    <property type="entry name" value="POLYSACCHARIDE DEACETYLASE-RELATED"/>
    <property type="match status" value="1"/>
</dbReference>
<evidence type="ECO:0000313" key="3">
    <source>
        <dbReference type="EMBL" id="XDI06051.1"/>
    </source>
</evidence>
<dbReference type="EMBL" id="CP162511">
    <property type="protein sequence ID" value="XDI06051.1"/>
    <property type="molecule type" value="Genomic_DNA"/>
</dbReference>
<proteinExistence type="predicted"/>
<dbReference type="PANTHER" id="PTHR43123">
    <property type="entry name" value="POLYSACCHARIDE DEACETYLASE-RELATED"/>
    <property type="match status" value="1"/>
</dbReference>
<dbReference type="InterPro" id="IPR011330">
    <property type="entry name" value="Glyco_hydro/deAcase_b/a-brl"/>
</dbReference>
<gene>
    <name evidence="3" type="ORF">ABFY20_02830</name>
</gene>
<name>A0AB39BIS5_9MICO</name>
<reference evidence="3" key="1">
    <citation type="submission" date="2024-05" db="EMBL/GenBank/DDBJ databases">
        <title>Herbiconiux sp. A18JL235.</title>
        <authorList>
            <person name="Zhang G."/>
        </authorList>
    </citation>
    <scope>NUCLEOTIDE SEQUENCE</scope>
    <source>
        <strain evidence="3">A18JL235</strain>
    </source>
</reference>
<dbReference type="SUPFAM" id="SSF88713">
    <property type="entry name" value="Glycoside hydrolase/deacetylase"/>
    <property type="match status" value="1"/>
</dbReference>
<dbReference type="RefSeq" id="WP_368498440.1">
    <property type="nucleotide sequence ID" value="NZ_CP162511.1"/>
</dbReference>
<dbReference type="AlphaFoldDB" id="A0AB39BIS5"/>
<organism evidence="3">
    <name type="scientific">Herbiconiux sp. A18JL235</name>
    <dbReference type="NCBI Taxonomy" id="3152363"/>
    <lineage>
        <taxon>Bacteria</taxon>
        <taxon>Bacillati</taxon>
        <taxon>Actinomycetota</taxon>
        <taxon>Actinomycetes</taxon>
        <taxon>Micrococcales</taxon>
        <taxon>Microbacteriaceae</taxon>
        <taxon>Herbiconiux</taxon>
    </lineage>
</organism>
<dbReference type="InterPro" id="IPR002509">
    <property type="entry name" value="NODB_dom"/>
</dbReference>
<protein>
    <submittedName>
        <fullName evidence="3">Polysaccharide deacetylase family protein</fullName>
    </submittedName>
</protein>
<dbReference type="GO" id="GO:0016810">
    <property type="term" value="F:hydrolase activity, acting on carbon-nitrogen (but not peptide) bonds"/>
    <property type="evidence" value="ECO:0007669"/>
    <property type="project" value="InterPro"/>
</dbReference>
<dbReference type="Pfam" id="PF01522">
    <property type="entry name" value="Polysacc_deac_1"/>
    <property type="match status" value="1"/>
</dbReference>
<evidence type="ECO:0000259" key="2">
    <source>
        <dbReference type="Pfam" id="PF01522"/>
    </source>
</evidence>
<accession>A0AB39BIS5</accession>
<feature type="region of interest" description="Disordered" evidence="1">
    <location>
        <begin position="35"/>
        <end position="57"/>
    </location>
</feature>